<dbReference type="AlphaFoldDB" id="A0A1S2NF66"/>
<evidence type="ECO:0000313" key="2">
    <source>
        <dbReference type="Proteomes" id="UP000180246"/>
    </source>
</evidence>
<evidence type="ECO:0000313" key="1">
    <source>
        <dbReference type="EMBL" id="OIJ43678.1"/>
    </source>
</evidence>
<name>A0A1S2NF66_9BURK</name>
<proteinExistence type="predicted"/>
<accession>A0A1S2NF66</accession>
<sequence length="110" mass="11934">MLGKVRASTARTPLVGVSRSIFALVNDLDRAYSGRGDSPDRIGVIDTLRAVYGRSHAAKPVRLIGELRRDEGIAEADMLLLTAPNQLGVDYNVRLPSSLLEHVAPALGWR</sequence>
<organism evidence="1 2">
    <name type="scientific">Massilia timonae</name>
    <dbReference type="NCBI Taxonomy" id="47229"/>
    <lineage>
        <taxon>Bacteria</taxon>
        <taxon>Pseudomonadati</taxon>
        <taxon>Pseudomonadota</taxon>
        <taxon>Betaproteobacteria</taxon>
        <taxon>Burkholderiales</taxon>
        <taxon>Oxalobacteraceae</taxon>
        <taxon>Telluria group</taxon>
        <taxon>Massilia</taxon>
    </lineage>
</organism>
<dbReference type="Proteomes" id="UP000180246">
    <property type="component" value="Unassembled WGS sequence"/>
</dbReference>
<reference evidence="1 2" key="1">
    <citation type="submission" date="2014-10" db="EMBL/GenBank/DDBJ databases">
        <authorList>
            <person name="Seo M.-J."/>
            <person name="Seok Y.J."/>
            <person name="Cha I.-T."/>
        </authorList>
    </citation>
    <scope>NUCLEOTIDE SEQUENCE [LARGE SCALE GENOMIC DNA]</scope>
    <source>
        <strain evidence="1 2">NEU</strain>
    </source>
</reference>
<dbReference type="EMBL" id="JRYB01000001">
    <property type="protein sequence ID" value="OIJ43678.1"/>
    <property type="molecule type" value="Genomic_DNA"/>
</dbReference>
<gene>
    <name evidence="1" type="ORF">LO55_450</name>
</gene>
<protein>
    <submittedName>
        <fullName evidence="1">Luciferase family protein</fullName>
    </submittedName>
</protein>
<comment type="caution">
    <text evidence="1">The sequence shown here is derived from an EMBL/GenBank/DDBJ whole genome shotgun (WGS) entry which is preliminary data.</text>
</comment>
<dbReference type="RefSeq" id="WP_071360280.1">
    <property type="nucleotide sequence ID" value="NZ_JRYB01000001.1"/>
</dbReference>